<dbReference type="AlphaFoldDB" id="A0A1J5SI82"/>
<sequence length="125" mass="13125">MNAKRLTSQVVTTLLSVGLLVAAPAAKAELIGTQQLTAQNGNGQDATLARDRQTLDNFLARADVQKKLEQMGLSQEVSQQRIAALSDAEVATLADKINSMPAAGALGFQDMVIILLVAILVVLAV</sequence>
<keyword evidence="1" id="KW-0812">Transmembrane</keyword>
<dbReference type="EMBL" id="MLJW01000101">
    <property type="protein sequence ID" value="OIQ99837.1"/>
    <property type="molecule type" value="Genomic_DNA"/>
</dbReference>
<gene>
    <name evidence="2" type="ORF">GALL_180430</name>
</gene>
<dbReference type="NCBIfam" id="NF033919">
    <property type="entry name" value="PA2779_fam"/>
    <property type="match status" value="1"/>
</dbReference>
<dbReference type="Pfam" id="PF20332">
    <property type="entry name" value="DUF6627"/>
    <property type="match status" value="1"/>
</dbReference>
<evidence type="ECO:0000256" key="1">
    <source>
        <dbReference type="SAM" id="Phobius"/>
    </source>
</evidence>
<dbReference type="InterPro" id="IPR046735">
    <property type="entry name" value="PA2779-like"/>
</dbReference>
<protein>
    <recommendedName>
        <fullName evidence="3">PA2779 family protein</fullName>
    </recommendedName>
</protein>
<name>A0A1J5SI82_9ZZZZ</name>
<keyword evidence="1" id="KW-0472">Membrane</keyword>
<reference evidence="2" key="1">
    <citation type="submission" date="2016-10" db="EMBL/GenBank/DDBJ databases">
        <title>Sequence of Gallionella enrichment culture.</title>
        <authorList>
            <person name="Poehlein A."/>
            <person name="Muehling M."/>
            <person name="Daniel R."/>
        </authorList>
    </citation>
    <scope>NUCLEOTIDE SEQUENCE</scope>
</reference>
<proteinExistence type="predicted"/>
<evidence type="ECO:0000313" key="2">
    <source>
        <dbReference type="EMBL" id="OIQ99837.1"/>
    </source>
</evidence>
<evidence type="ECO:0008006" key="3">
    <source>
        <dbReference type="Google" id="ProtNLM"/>
    </source>
</evidence>
<accession>A0A1J5SI82</accession>
<organism evidence="2">
    <name type="scientific">mine drainage metagenome</name>
    <dbReference type="NCBI Taxonomy" id="410659"/>
    <lineage>
        <taxon>unclassified sequences</taxon>
        <taxon>metagenomes</taxon>
        <taxon>ecological metagenomes</taxon>
    </lineage>
</organism>
<keyword evidence="1" id="KW-1133">Transmembrane helix</keyword>
<comment type="caution">
    <text evidence="2">The sequence shown here is derived from an EMBL/GenBank/DDBJ whole genome shotgun (WGS) entry which is preliminary data.</text>
</comment>
<feature type="transmembrane region" description="Helical" evidence="1">
    <location>
        <begin position="102"/>
        <end position="124"/>
    </location>
</feature>